<protein>
    <submittedName>
        <fullName evidence="2">Uncharacterized protein</fullName>
    </submittedName>
</protein>
<reference evidence="2" key="1">
    <citation type="submission" date="2020-04" db="EMBL/GenBank/DDBJ databases">
        <authorList>
            <person name="Alioto T."/>
            <person name="Alioto T."/>
            <person name="Gomez Garrido J."/>
        </authorList>
    </citation>
    <scope>NUCLEOTIDE SEQUENCE</scope>
    <source>
        <strain evidence="2">A484AB</strain>
    </source>
</reference>
<sequence>MEEEDKQYLLQAIFDVINSIDRFSQSRDTNVDYQELMLKLDFLQRLLVNMNLDDSICANVGEAYNILFNMEQMEHQSRQELQTRSEENNAARQVSRASRGRPSYDIKEEQLSFLLEKGFKVSEISKIIG</sequence>
<evidence type="ECO:0000256" key="1">
    <source>
        <dbReference type="SAM" id="MobiDB-lite"/>
    </source>
</evidence>
<evidence type="ECO:0000313" key="2">
    <source>
        <dbReference type="EMBL" id="CAB3997955.1"/>
    </source>
</evidence>
<proteinExistence type="predicted"/>
<keyword evidence="3" id="KW-1185">Reference proteome</keyword>
<feature type="region of interest" description="Disordered" evidence="1">
    <location>
        <begin position="77"/>
        <end position="103"/>
    </location>
</feature>
<dbReference type="EMBL" id="CACRXK020003235">
    <property type="protein sequence ID" value="CAB3997955.1"/>
    <property type="molecule type" value="Genomic_DNA"/>
</dbReference>
<dbReference type="Proteomes" id="UP001152795">
    <property type="component" value="Unassembled WGS sequence"/>
</dbReference>
<feature type="non-terminal residue" evidence="2">
    <location>
        <position position="129"/>
    </location>
</feature>
<dbReference type="AlphaFoldDB" id="A0A7D9E0W9"/>
<gene>
    <name evidence="2" type="ORF">PACLA_8A077545</name>
</gene>
<dbReference type="OrthoDB" id="2686689at2759"/>
<comment type="caution">
    <text evidence="2">The sequence shown here is derived from an EMBL/GenBank/DDBJ whole genome shotgun (WGS) entry which is preliminary data.</text>
</comment>
<feature type="compositionally biased region" description="Basic and acidic residues" evidence="1">
    <location>
        <begin position="77"/>
        <end position="89"/>
    </location>
</feature>
<organism evidence="2 3">
    <name type="scientific">Paramuricea clavata</name>
    <name type="common">Red gorgonian</name>
    <name type="synonym">Violescent sea-whip</name>
    <dbReference type="NCBI Taxonomy" id="317549"/>
    <lineage>
        <taxon>Eukaryota</taxon>
        <taxon>Metazoa</taxon>
        <taxon>Cnidaria</taxon>
        <taxon>Anthozoa</taxon>
        <taxon>Octocorallia</taxon>
        <taxon>Malacalcyonacea</taxon>
        <taxon>Plexauridae</taxon>
        <taxon>Paramuricea</taxon>
    </lineage>
</organism>
<name>A0A7D9E0W9_PARCT</name>
<evidence type="ECO:0000313" key="3">
    <source>
        <dbReference type="Proteomes" id="UP001152795"/>
    </source>
</evidence>
<accession>A0A7D9E0W9</accession>